<organism evidence="2 3">
    <name type="scientific">Spinacia oleracea</name>
    <name type="common">Spinach</name>
    <dbReference type="NCBI Taxonomy" id="3562"/>
    <lineage>
        <taxon>Eukaryota</taxon>
        <taxon>Viridiplantae</taxon>
        <taxon>Streptophyta</taxon>
        <taxon>Embryophyta</taxon>
        <taxon>Tracheophyta</taxon>
        <taxon>Spermatophyta</taxon>
        <taxon>Magnoliopsida</taxon>
        <taxon>eudicotyledons</taxon>
        <taxon>Gunneridae</taxon>
        <taxon>Pentapetalae</taxon>
        <taxon>Caryophyllales</taxon>
        <taxon>Chenopodiaceae</taxon>
        <taxon>Chenopodioideae</taxon>
        <taxon>Anserineae</taxon>
        <taxon>Spinacia</taxon>
    </lineage>
</organism>
<reference evidence="2" key="1">
    <citation type="journal article" date="2021" name="Nat. Commun.">
        <title>Genomic analyses provide insights into spinach domestication and the genetic basis of agronomic traits.</title>
        <authorList>
            <person name="Cai X."/>
            <person name="Sun X."/>
            <person name="Xu C."/>
            <person name="Sun H."/>
            <person name="Wang X."/>
            <person name="Ge C."/>
            <person name="Zhang Z."/>
            <person name="Wang Q."/>
            <person name="Fei Z."/>
            <person name="Jiao C."/>
            <person name="Wang Q."/>
        </authorList>
    </citation>
    <scope>NUCLEOTIDE SEQUENCE [LARGE SCALE GENOMIC DNA]</scope>
    <source>
        <strain evidence="2">cv. Varoflay</strain>
    </source>
</reference>
<keyword evidence="2" id="KW-1185">Reference proteome</keyword>
<dbReference type="InterPro" id="IPR026960">
    <property type="entry name" value="RVT-Znf"/>
</dbReference>
<sequence length="218" mass="24829">MKGQDPLHFVAPSSCSWSLKKILNSQIFISQIGGWTKTVVKGKYSISTVYRNLQGTSQKVPWWRVLCYNRATPRSIFITWLAVLNRLYTTDRMQNWGLNCSDDCVLCSGGKESAEHLFFACSFSATIWQTVLKKLGIHRRSAGLAYELGEAAKASKKTGCIAKLYVMCFTEAIYSIWLMRNSVVFKNHVKSSEYLVKEILFRVACRSSDELRSRLLQD</sequence>
<accession>A0A9R0IKF7</accession>
<evidence type="ECO:0000313" key="3">
    <source>
        <dbReference type="RefSeq" id="XP_021849784.1"/>
    </source>
</evidence>
<dbReference type="RefSeq" id="XP_021849784.1">
    <property type="nucleotide sequence ID" value="XM_021994092.1"/>
</dbReference>
<dbReference type="AlphaFoldDB" id="A0A9R0IKF7"/>
<dbReference type="GeneID" id="110789428"/>
<gene>
    <name evidence="3" type="primary">LOC110789428</name>
</gene>
<reference evidence="3" key="2">
    <citation type="submission" date="2025-08" db="UniProtKB">
        <authorList>
            <consortium name="RefSeq"/>
        </authorList>
    </citation>
    <scope>IDENTIFICATION</scope>
    <source>
        <tissue evidence="3">Leaf</tissue>
    </source>
</reference>
<evidence type="ECO:0000313" key="2">
    <source>
        <dbReference type="Proteomes" id="UP000813463"/>
    </source>
</evidence>
<dbReference type="PANTHER" id="PTHR33116:SF84">
    <property type="entry name" value="RNA-DIRECTED DNA POLYMERASE"/>
    <property type="match status" value="1"/>
</dbReference>
<dbReference type="Proteomes" id="UP000813463">
    <property type="component" value="Chromosome 2"/>
</dbReference>
<feature type="domain" description="Reverse transcriptase zinc-binding" evidence="1">
    <location>
        <begin position="44"/>
        <end position="128"/>
    </location>
</feature>
<dbReference type="OrthoDB" id="1302433at2759"/>
<dbReference type="KEGG" id="soe:110789428"/>
<dbReference type="PANTHER" id="PTHR33116">
    <property type="entry name" value="REVERSE TRANSCRIPTASE ZINC-BINDING DOMAIN-CONTAINING PROTEIN-RELATED-RELATED"/>
    <property type="match status" value="1"/>
</dbReference>
<protein>
    <recommendedName>
        <fullName evidence="1">Reverse transcriptase zinc-binding domain-containing protein</fullName>
    </recommendedName>
</protein>
<name>A0A9R0IKF7_SPIOL</name>
<evidence type="ECO:0000259" key="1">
    <source>
        <dbReference type="Pfam" id="PF13966"/>
    </source>
</evidence>
<proteinExistence type="predicted"/>
<dbReference type="Pfam" id="PF13966">
    <property type="entry name" value="zf-RVT"/>
    <property type="match status" value="1"/>
</dbReference>